<dbReference type="EMBL" id="CXST01000002">
    <property type="protein sequence ID" value="CTQ45715.1"/>
    <property type="molecule type" value="Genomic_DNA"/>
</dbReference>
<sequence length="111" mass="12753">MERFQLATDLPESYKAASFEQMAPVHYDLLGSLKEWPKLPPPWVLKELGSCAIYPDDHARGKMLQRELHHSVIPYKSECEGGAGFWDRITNGAWREHQTEGWINDRTKVSA</sequence>
<dbReference type="RefSeq" id="WP_145903739.1">
    <property type="nucleotide sequence ID" value="NZ_CXST01000002.1"/>
</dbReference>
<evidence type="ECO:0000313" key="1">
    <source>
        <dbReference type="EMBL" id="CTQ45715.1"/>
    </source>
</evidence>
<keyword evidence="2" id="KW-1185">Reference proteome</keyword>
<reference evidence="2" key="1">
    <citation type="submission" date="2015-07" db="EMBL/GenBank/DDBJ databases">
        <authorList>
            <person name="Rodrigo-Torres Lidia"/>
            <person name="Arahal R.David."/>
        </authorList>
    </citation>
    <scope>NUCLEOTIDE SEQUENCE [LARGE SCALE GENOMIC DNA]</scope>
    <source>
        <strain evidence="2">CECT 4801</strain>
    </source>
</reference>
<dbReference type="AlphaFoldDB" id="A0A0M6Y6I9"/>
<name>A0A0M6Y6I9_9HYPH</name>
<protein>
    <submittedName>
        <fullName evidence="1">Uncharacterized protein</fullName>
    </submittedName>
</protein>
<proteinExistence type="predicted"/>
<gene>
    <name evidence="1" type="ORF">LAL4801_04170</name>
</gene>
<evidence type="ECO:0000313" key="2">
    <source>
        <dbReference type="Proteomes" id="UP000048926"/>
    </source>
</evidence>
<dbReference type="Proteomes" id="UP000048926">
    <property type="component" value="Unassembled WGS sequence"/>
</dbReference>
<accession>A0A0M6Y6I9</accession>
<organism evidence="1 2">
    <name type="scientific">Roseibium aggregatum</name>
    <dbReference type="NCBI Taxonomy" id="187304"/>
    <lineage>
        <taxon>Bacteria</taxon>
        <taxon>Pseudomonadati</taxon>
        <taxon>Pseudomonadota</taxon>
        <taxon>Alphaproteobacteria</taxon>
        <taxon>Hyphomicrobiales</taxon>
        <taxon>Stappiaceae</taxon>
        <taxon>Roseibium</taxon>
    </lineage>
</organism>